<name>A0ACC2QUR4_9NEOP</name>
<dbReference type="Proteomes" id="UP001231649">
    <property type="component" value="Chromosome 14"/>
</dbReference>
<dbReference type="EMBL" id="CM056790">
    <property type="protein sequence ID" value="KAJ8723310.1"/>
    <property type="molecule type" value="Genomic_DNA"/>
</dbReference>
<reference evidence="1" key="1">
    <citation type="submission" date="2023-03" db="EMBL/GenBank/DDBJ databases">
        <title>Chromosome-level genomes of two armyworms, Mythimna separata and Mythimna loreyi, provide insights into the biosynthesis and reception of sex pheromones.</title>
        <authorList>
            <person name="Zhao H."/>
        </authorList>
    </citation>
    <scope>NUCLEOTIDE SEQUENCE</scope>
    <source>
        <strain evidence="1">BeijingLab</strain>
    </source>
</reference>
<sequence>MKLTALFLMLMAVLTLFASAGEAAPRPDPSIDLDALKKTGQKIKQIVSAVCAAATVHETYQSAKKLG</sequence>
<organism evidence="1 2">
    <name type="scientific">Mythimna loreyi</name>
    <dbReference type="NCBI Taxonomy" id="667449"/>
    <lineage>
        <taxon>Eukaryota</taxon>
        <taxon>Metazoa</taxon>
        <taxon>Ecdysozoa</taxon>
        <taxon>Arthropoda</taxon>
        <taxon>Hexapoda</taxon>
        <taxon>Insecta</taxon>
        <taxon>Pterygota</taxon>
        <taxon>Neoptera</taxon>
        <taxon>Endopterygota</taxon>
        <taxon>Lepidoptera</taxon>
        <taxon>Glossata</taxon>
        <taxon>Ditrysia</taxon>
        <taxon>Noctuoidea</taxon>
        <taxon>Noctuidae</taxon>
        <taxon>Noctuinae</taxon>
        <taxon>Hadenini</taxon>
        <taxon>Mythimna</taxon>
    </lineage>
</organism>
<accession>A0ACC2QUR4</accession>
<gene>
    <name evidence="1" type="ORF">PYW08_003222</name>
</gene>
<protein>
    <submittedName>
        <fullName evidence="1">Uncharacterized protein</fullName>
    </submittedName>
</protein>
<evidence type="ECO:0000313" key="1">
    <source>
        <dbReference type="EMBL" id="KAJ8723310.1"/>
    </source>
</evidence>
<proteinExistence type="predicted"/>
<evidence type="ECO:0000313" key="2">
    <source>
        <dbReference type="Proteomes" id="UP001231649"/>
    </source>
</evidence>
<comment type="caution">
    <text evidence="1">The sequence shown here is derived from an EMBL/GenBank/DDBJ whole genome shotgun (WGS) entry which is preliminary data.</text>
</comment>
<keyword evidence="2" id="KW-1185">Reference proteome</keyword>